<organism evidence="1 2">
    <name type="scientific">Acinetobacter schindleri NIPH 900</name>
    <dbReference type="NCBI Taxonomy" id="1217675"/>
    <lineage>
        <taxon>Bacteria</taxon>
        <taxon>Pseudomonadati</taxon>
        <taxon>Pseudomonadota</taxon>
        <taxon>Gammaproteobacteria</taxon>
        <taxon>Moraxellales</taxon>
        <taxon>Moraxellaceae</taxon>
        <taxon>Acinetobacter</taxon>
    </lineage>
</organism>
<gene>
    <name evidence="1" type="ORF">F965_00041</name>
</gene>
<comment type="caution">
    <text evidence="1">The sequence shown here is derived from an EMBL/GenBank/DDBJ whole genome shotgun (WGS) entry which is preliminary data.</text>
</comment>
<accession>N8Y5U5</accession>
<dbReference type="EMBL" id="APPI01000003">
    <property type="protein sequence ID" value="ENV14695.1"/>
    <property type="molecule type" value="Genomic_DNA"/>
</dbReference>
<keyword evidence="2" id="KW-1185">Reference proteome</keyword>
<evidence type="ECO:0000313" key="2">
    <source>
        <dbReference type="Proteomes" id="UP000018438"/>
    </source>
</evidence>
<sequence length="186" mass="21677">MKNEQALQDLLQQQELSLSIYRQIPEGATDLSVMNGHTSFYALDQYVGQAYRKPVRRYVDFLEAFRPMLDLEGTIEAFIESNQLIPVLEFSLGLARKYPIEILTEAGAWQIEAVRPSETNYFNHVANRYYRQGPGEYAEFYVYGEHGEASWFESSYLNHEIESKFINLENLLNQLQIKQIESNYTI</sequence>
<dbReference type="RefSeq" id="WP_004811426.1">
    <property type="nucleotide sequence ID" value="NZ_KB849446.1"/>
</dbReference>
<dbReference type="AlphaFoldDB" id="N8Y5U5"/>
<dbReference type="HOGENOM" id="CLU_1451538_0_0_6"/>
<dbReference type="Proteomes" id="UP000018438">
    <property type="component" value="Unassembled WGS sequence"/>
</dbReference>
<dbReference type="PATRIC" id="fig|1217675.3.peg.38"/>
<evidence type="ECO:0000313" key="1">
    <source>
        <dbReference type="EMBL" id="ENV14695.1"/>
    </source>
</evidence>
<protein>
    <submittedName>
        <fullName evidence="1">Uncharacterized protein</fullName>
    </submittedName>
</protein>
<name>N8Y5U5_9GAMM</name>
<proteinExistence type="predicted"/>
<reference evidence="1 2" key="1">
    <citation type="submission" date="2013-02" db="EMBL/GenBank/DDBJ databases">
        <title>The Genome Sequence of Acinetobacter schindleri NIPH 900.</title>
        <authorList>
            <consortium name="The Broad Institute Genome Sequencing Platform"/>
            <consortium name="The Broad Institute Genome Sequencing Center for Infectious Disease"/>
            <person name="Cerqueira G."/>
            <person name="Feldgarden M."/>
            <person name="Courvalin P."/>
            <person name="Perichon B."/>
            <person name="Grillot-Courvalin C."/>
            <person name="Clermont D."/>
            <person name="Rocha E."/>
            <person name="Yoon E.-J."/>
            <person name="Nemec A."/>
            <person name="Walker B."/>
            <person name="Young S.K."/>
            <person name="Zeng Q."/>
            <person name="Gargeya S."/>
            <person name="Fitzgerald M."/>
            <person name="Haas B."/>
            <person name="Abouelleil A."/>
            <person name="Alvarado L."/>
            <person name="Arachchi H.M."/>
            <person name="Berlin A.M."/>
            <person name="Chapman S.B."/>
            <person name="Dewar J."/>
            <person name="Goldberg J."/>
            <person name="Griggs A."/>
            <person name="Gujja S."/>
            <person name="Hansen M."/>
            <person name="Howarth C."/>
            <person name="Imamovic A."/>
            <person name="Larimer J."/>
            <person name="McCowan C."/>
            <person name="Murphy C."/>
            <person name="Neiman D."/>
            <person name="Pearson M."/>
            <person name="Priest M."/>
            <person name="Roberts A."/>
            <person name="Saif S."/>
            <person name="Shea T."/>
            <person name="Sisk P."/>
            <person name="Sykes S."/>
            <person name="Wortman J."/>
            <person name="Nusbaum C."/>
            <person name="Birren B."/>
        </authorList>
    </citation>
    <scope>NUCLEOTIDE SEQUENCE [LARGE SCALE GENOMIC DNA]</scope>
    <source>
        <strain evidence="1 2">NIPH 900</strain>
    </source>
</reference>